<dbReference type="InterPro" id="IPR036291">
    <property type="entry name" value="NAD(P)-bd_dom_sf"/>
</dbReference>
<dbReference type="InterPro" id="IPR006140">
    <property type="entry name" value="D-isomer_DH_NAD-bd"/>
</dbReference>
<organism evidence="5 6">
    <name type="scientific">Streptomyces halstedii</name>
    <dbReference type="NCBI Taxonomy" id="1944"/>
    <lineage>
        <taxon>Bacteria</taxon>
        <taxon>Bacillati</taxon>
        <taxon>Actinomycetota</taxon>
        <taxon>Actinomycetes</taxon>
        <taxon>Kitasatosporales</taxon>
        <taxon>Streptomycetaceae</taxon>
        <taxon>Streptomyces</taxon>
    </lineage>
</organism>
<dbReference type="PANTHER" id="PTHR10996:SF178">
    <property type="entry name" value="2-HYDROXYACID DEHYDROGENASE YGL185C-RELATED"/>
    <property type="match status" value="1"/>
</dbReference>
<dbReference type="GO" id="GO:0005829">
    <property type="term" value="C:cytosol"/>
    <property type="evidence" value="ECO:0007669"/>
    <property type="project" value="TreeGrafter"/>
</dbReference>
<dbReference type="EMBL" id="JAHUVW010000001">
    <property type="protein sequence ID" value="MBV7668337.1"/>
    <property type="molecule type" value="Genomic_DNA"/>
</dbReference>
<dbReference type="Pfam" id="PF02826">
    <property type="entry name" value="2-Hacid_dh_C"/>
    <property type="match status" value="1"/>
</dbReference>
<evidence type="ECO:0000256" key="1">
    <source>
        <dbReference type="ARBA" id="ARBA00023002"/>
    </source>
</evidence>
<dbReference type="SUPFAM" id="SSF52283">
    <property type="entry name" value="Formate/glycerate dehydrogenase catalytic domain-like"/>
    <property type="match status" value="1"/>
</dbReference>
<keyword evidence="2" id="KW-0520">NAD</keyword>
<gene>
    <name evidence="5" type="ORF">G3I29_25560</name>
    <name evidence="4" type="ORF">STHAL_02300</name>
</gene>
<dbReference type="PANTHER" id="PTHR10996">
    <property type="entry name" value="2-HYDROXYACID DEHYDROGENASE-RELATED"/>
    <property type="match status" value="1"/>
</dbReference>
<dbReference type="Gene3D" id="3.40.50.720">
    <property type="entry name" value="NAD(P)-binding Rossmann-like Domain"/>
    <property type="match status" value="2"/>
</dbReference>
<name>A0A6N9U9X8_STRHA</name>
<dbReference type="GeneID" id="97297137"/>
<evidence type="ECO:0000313" key="5">
    <source>
        <dbReference type="EMBL" id="NEA18806.1"/>
    </source>
</evidence>
<feature type="domain" description="D-isomer specific 2-hydroxyacid dehydrogenase NAD-binding" evidence="3">
    <location>
        <begin position="108"/>
        <end position="281"/>
    </location>
</feature>
<dbReference type="Proteomes" id="UP000735541">
    <property type="component" value="Unassembled WGS sequence"/>
</dbReference>
<dbReference type="AlphaFoldDB" id="A0A6N9U9X8"/>
<keyword evidence="7" id="KW-1185">Reference proteome</keyword>
<dbReference type="GO" id="GO:0030267">
    <property type="term" value="F:glyoxylate reductase (NADPH) activity"/>
    <property type="evidence" value="ECO:0007669"/>
    <property type="project" value="TreeGrafter"/>
</dbReference>
<dbReference type="InterPro" id="IPR050223">
    <property type="entry name" value="D-isomer_2-hydroxyacid_DH"/>
</dbReference>
<evidence type="ECO:0000313" key="6">
    <source>
        <dbReference type="Proteomes" id="UP000471293"/>
    </source>
</evidence>
<evidence type="ECO:0000313" key="7">
    <source>
        <dbReference type="Proteomes" id="UP000735541"/>
    </source>
</evidence>
<dbReference type="SUPFAM" id="SSF51735">
    <property type="entry name" value="NAD(P)-binding Rossmann-fold domains"/>
    <property type="match status" value="1"/>
</dbReference>
<sequence>MREAPLLVSVRGAADTGLLQRHLPRCTIREITALASADPKLAARAEVLVLRSGHQLDAERLRQWPKLRHVIRAGSGLDGIDTGHLAARGVTVHRNPEPAADAVAEWTLAVLLALARRIPYGHAALLEGKHVKQHCLAPPLSQMRLAIWGAGPVGRTCAKVLAPYVADVAFASRPSLLDTLPTRPGDELPGWADAHIVALPPTDENHGRFGADFLAAAREKAPLLICVGRLGTLDVSTCLRALADGGLGGLALDPVEESDLPLWPGTDAPGPLNFLATPHIGAQRHDVRVLLDRWVATTAAGVLAGEGRTTA</sequence>
<reference evidence="4 7" key="2">
    <citation type="submission" date="2021-07" db="EMBL/GenBank/DDBJ databases">
        <title>Sequencing Streptomyces halstedii LGO-A4 genome an citrus endophytic actinomycete.</title>
        <authorList>
            <person name="Samborskyy M."/>
            <person name="Scott N."/>
            <person name="Deglau R."/>
            <person name="Dickens S."/>
            <person name="Oliveira L.G."/>
        </authorList>
    </citation>
    <scope>NUCLEOTIDE SEQUENCE [LARGE SCALE GENOMIC DNA]</scope>
    <source>
        <strain evidence="4 7">LGO-A4</strain>
    </source>
</reference>
<dbReference type="GO" id="GO:0051287">
    <property type="term" value="F:NAD binding"/>
    <property type="evidence" value="ECO:0007669"/>
    <property type="project" value="InterPro"/>
</dbReference>
<dbReference type="EMBL" id="JAAGLQ010000542">
    <property type="protein sequence ID" value="NEA18806.1"/>
    <property type="molecule type" value="Genomic_DNA"/>
</dbReference>
<keyword evidence="1" id="KW-0560">Oxidoreductase</keyword>
<dbReference type="Proteomes" id="UP000471293">
    <property type="component" value="Unassembled WGS sequence"/>
</dbReference>
<protein>
    <submittedName>
        <fullName evidence="5">Hydroxyacid dehydrogenase</fullName>
    </submittedName>
</protein>
<dbReference type="GO" id="GO:0016618">
    <property type="term" value="F:hydroxypyruvate reductase [NAD(P)H] activity"/>
    <property type="evidence" value="ECO:0007669"/>
    <property type="project" value="TreeGrafter"/>
</dbReference>
<reference evidence="5 6" key="1">
    <citation type="submission" date="2020-01" db="EMBL/GenBank/DDBJ databases">
        <title>Insect and environment-associated Actinomycetes.</title>
        <authorList>
            <person name="Currrie C."/>
            <person name="Chevrette M."/>
            <person name="Carlson C."/>
            <person name="Stubbendieck R."/>
            <person name="Wendt-Pienkowski E."/>
        </authorList>
    </citation>
    <scope>NUCLEOTIDE SEQUENCE [LARGE SCALE GENOMIC DNA]</scope>
    <source>
        <strain evidence="5 6">SID11342</strain>
    </source>
</reference>
<proteinExistence type="predicted"/>
<dbReference type="RefSeq" id="WP_164347939.1">
    <property type="nucleotide sequence ID" value="NZ_CP109044.1"/>
</dbReference>
<accession>A0A6N9U9X8</accession>
<comment type="caution">
    <text evidence="5">The sequence shown here is derived from an EMBL/GenBank/DDBJ whole genome shotgun (WGS) entry which is preliminary data.</text>
</comment>
<evidence type="ECO:0000256" key="2">
    <source>
        <dbReference type="ARBA" id="ARBA00023027"/>
    </source>
</evidence>
<evidence type="ECO:0000259" key="3">
    <source>
        <dbReference type="Pfam" id="PF02826"/>
    </source>
</evidence>
<evidence type="ECO:0000313" key="4">
    <source>
        <dbReference type="EMBL" id="MBV7668337.1"/>
    </source>
</evidence>